<proteinExistence type="predicted"/>
<dbReference type="InterPro" id="IPR032466">
    <property type="entry name" value="Metal_Hydrolase"/>
</dbReference>
<name>A0A1L7XB89_9HELO</name>
<dbReference type="Pfam" id="PF01026">
    <property type="entry name" value="TatD_DNase"/>
    <property type="match status" value="1"/>
</dbReference>
<accession>A0A1L7XB89</accession>
<reference evidence="2 3" key="1">
    <citation type="submission" date="2016-03" db="EMBL/GenBank/DDBJ databases">
        <authorList>
            <person name="Ploux O."/>
        </authorList>
    </citation>
    <scope>NUCLEOTIDE SEQUENCE [LARGE SCALE GENOMIC DNA]</scope>
    <source>
        <strain evidence="2 3">UAMH 11012</strain>
    </source>
</reference>
<organism evidence="2 3">
    <name type="scientific">Phialocephala subalpina</name>
    <dbReference type="NCBI Taxonomy" id="576137"/>
    <lineage>
        <taxon>Eukaryota</taxon>
        <taxon>Fungi</taxon>
        <taxon>Dikarya</taxon>
        <taxon>Ascomycota</taxon>
        <taxon>Pezizomycotina</taxon>
        <taxon>Leotiomycetes</taxon>
        <taxon>Helotiales</taxon>
        <taxon>Mollisiaceae</taxon>
        <taxon>Phialocephala</taxon>
        <taxon>Phialocephala fortinii species complex</taxon>
    </lineage>
</organism>
<evidence type="ECO:0000313" key="2">
    <source>
        <dbReference type="EMBL" id="CZR62275.1"/>
    </source>
</evidence>
<gene>
    <name evidence="2" type="ORF">PAC_12172</name>
</gene>
<feature type="region of interest" description="Disordered" evidence="1">
    <location>
        <begin position="225"/>
        <end position="249"/>
    </location>
</feature>
<keyword evidence="3" id="KW-1185">Reference proteome</keyword>
<dbReference type="SUPFAM" id="SSF51556">
    <property type="entry name" value="Metallo-dependent hydrolases"/>
    <property type="match status" value="1"/>
</dbReference>
<dbReference type="OrthoDB" id="413993at2759"/>
<protein>
    <submittedName>
        <fullName evidence="2">Related to Cut9 interacting protein scn1</fullName>
    </submittedName>
</protein>
<dbReference type="EMBL" id="FJOG01000020">
    <property type="protein sequence ID" value="CZR62275.1"/>
    <property type="molecule type" value="Genomic_DNA"/>
</dbReference>
<dbReference type="InterPro" id="IPR001130">
    <property type="entry name" value="TatD-like"/>
</dbReference>
<dbReference type="PANTHER" id="PTHR47345">
    <property type="entry name" value="CUT9-INTERACTING PROTEIN SCN1"/>
    <property type="match status" value="1"/>
</dbReference>
<dbReference type="Gene3D" id="3.20.20.140">
    <property type="entry name" value="Metal-dependent hydrolases"/>
    <property type="match status" value="1"/>
</dbReference>
<dbReference type="GO" id="GO:0016788">
    <property type="term" value="F:hydrolase activity, acting on ester bonds"/>
    <property type="evidence" value="ECO:0007669"/>
    <property type="project" value="InterPro"/>
</dbReference>
<dbReference type="AlphaFoldDB" id="A0A1L7XB89"/>
<dbReference type="InterPro" id="IPR053044">
    <property type="entry name" value="Metallo-hydrolase/TatD-type"/>
</dbReference>
<dbReference type="Proteomes" id="UP000184330">
    <property type="component" value="Unassembled WGS sequence"/>
</dbReference>
<feature type="compositionally biased region" description="Basic and acidic residues" evidence="1">
    <location>
        <begin position="240"/>
        <end position="249"/>
    </location>
</feature>
<evidence type="ECO:0000256" key="1">
    <source>
        <dbReference type="SAM" id="MobiDB-lite"/>
    </source>
</evidence>
<evidence type="ECO:0000313" key="3">
    <source>
        <dbReference type="Proteomes" id="UP000184330"/>
    </source>
</evidence>
<dbReference type="PANTHER" id="PTHR47345:SF1">
    <property type="entry name" value="CUT9-INTERACTING PROTEIN SCN1"/>
    <property type="match status" value="1"/>
</dbReference>
<sequence length="359" mass="41012">MSLVPSIPHMKARALTVMATRGQDQELVAQIAEEYGLRSQLDVENGTQDRCLVPCFGWHPWFSHQMYDDTENSITDTDTSEFKTRHYQSVLTPKPEDTVFFDSLPQPRSLKLFLEETKTYLERYPISLVGEIGLDKSFRLPGEWLPDLEESRDQTLTPGGREGRRLTPHRVQMAHQKTVLKAQLKLAGELNRAVSVHGVQAHGVVFDVLQETWKGFEKEVLSKKEKKKIENIPPPEDDEPSKAIEERSPKPFPPRICLHSYSGPPEPLKQYFHPSIPAEIFFSFSEAINMSGPASTKAAEVIKAVPDDQLLVESDLHIAGEEMDRRLEEMCRKICEIKDWSLDEGVTRLGKNWRRFVFS</sequence>